<protein>
    <submittedName>
        <fullName evidence="2">Uncharacterized protein</fullName>
    </submittedName>
</protein>
<evidence type="ECO:0000256" key="1">
    <source>
        <dbReference type="SAM" id="Phobius"/>
    </source>
</evidence>
<keyword evidence="1" id="KW-1133">Transmembrane helix</keyword>
<feature type="transmembrane region" description="Helical" evidence="1">
    <location>
        <begin position="25"/>
        <end position="46"/>
    </location>
</feature>
<dbReference type="AlphaFoldDB" id="A5ZYF6"/>
<organism evidence="2 3">
    <name type="scientific">Blautia obeum ATCC 29174</name>
    <dbReference type="NCBI Taxonomy" id="411459"/>
    <lineage>
        <taxon>Bacteria</taxon>
        <taxon>Bacillati</taxon>
        <taxon>Bacillota</taxon>
        <taxon>Clostridia</taxon>
        <taxon>Lachnospirales</taxon>
        <taxon>Lachnospiraceae</taxon>
        <taxon>Blautia</taxon>
    </lineage>
</organism>
<gene>
    <name evidence="2" type="ORF">RUMOBE_04064</name>
</gene>
<dbReference type="HOGENOM" id="CLU_3096187_0_0_9"/>
<dbReference type="Proteomes" id="UP000006002">
    <property type="component" value="Unassembled WGS sequence"/>
</dbReference>
<comment type="caution">
    <text evidence="2">The sequence shown here is derived from an EMBL/GenBank/DDBJ whole genome shotgun (WGS) entry which is preliminary data.</text>
</comment>
<accession>A5ZYF6</accession>
<reference evidence="2 3" key="1">
    <citation type="submission" date="2007-03" db="EMBL/GenBank/DDBJ databases">
        <authorList>
            <person name="Fulton L."/>
            <person name="Clifton S."/>
            <person name="Fulton B."/>
            <person name="Xu J."/>
            <person name="Minx P."/>
            <person name="Pepin K.H."/>
            <person name="Johnson M."/>
            <person name="Thiruvilangam P."/>
            <person name="Bhonagiri V."/>
            <person name="Nash W.E."/>
            <person name="Mardis E.R."/>
            <person name="Wilson R.K."/>
        </authorList>
    </citation>
    <scope>NUCLEOTIDE SEQUENCE [LARGE SCALE GENOMIC DNA]</scope>
    <source>
        <strain evidence="2 3">ATCC 29174</strain>
    </source>
</reference>
<proteinExistence type="predicted"/>
<sequence length="51" mass="6165">MNYFLSEINIPQIIKKHNKKEVKSFLLCFYKIIILFIIPLCIIIIFNTQTY</sequence>
<name>A5ZYF6_9FIRM</name>
<evidence type="ECO:0000313" key="2">
    <source>
        <dbReference type="EMBL" id="EDM85350.1"/>
    </source>
</evidence>
<evidence type="ECO:0000313" key="3">
    <source>
        <dbReference type="Proteomes" id="UP000006002"/>
    </source>
</evidence>
<keyword evidence="1" id="KW-0812">Transmembrane</keyword>
<dbReference type="EMBL" id="AAVO02000035">
    <property type="protein sequence ID" value="EDM85350.1"/>
    <property type="molecule type" value="Genomic_DNA"/>
</dbReference>
<keyword evidence="1" id="KW-0472">Membrane</keyword>
<reference evidence="2 3" key="2">
    <citation type="submission" date="2007-04" db="EMBL/GenBank/DDBJ databases">
        <title>Draft genome sequence of Ruminococcus obeum (ATCC 29174).</title>
        <authorList>
            <person name="Sudarsanam P."/>
            <person name="Ley R."/>
            <person name="Guruge J."/>
            <person name="Turnbaugh P.J."/>
            <person name="Mahowald M."/>
            <person name="Liep D."/>
            <person name="Gordon J."/>
        </authorList>
    </citation>
    <scope>NUCLEOTIDE SEQUENCE [LARGE SCALE GENOMIC DNA]</scope>
    <source>
        <strain evidence="2 3">ATCC 29174</strain>
    </source>
</reference>